<dbReference type="EMBL" id="KZ348433">
    <property type="protein sequence ID" value="PIO66188.1"/>
    <property type="molecule type" value="Genomic_DNA"/>
</dbReference>
<evidence type="ECO:0000313" key="3">
    <source>
        <dbReference type="EMBL" id="PIO66188.1"/>
    </source>
</evidence>
<feature type="compositionally biased region" description="Gly residues" evidence="1">
    <location>
        <begin position="12"/>
        <end position="21"/>
    </location>
</feature>
<evidence type="ECO:0000256" key="1">
    <source>
        <dbReference type="SAM" id="MobiDB-lite"/>
    </source>
</evidence>
<feature type="domain" description="Tyrosine-protein phosphatase" evidence="2">
    <location>
        <begin position="102"/>
        <end position="138"/>
    </location>
</feature>
<dbReference type="InterPro" id="IPR052782">
    <property type="entry name" value="Oocyte-zygote_transition_reg"/>
</dbReference>
<keyword evidence="4" id="KW-1185">Reference proteome</keyword>
<dbReference type="GO" id="GO:0004725">
    <property type="term" value="F:protein tyrosine phosphatase activity"/>
    <property type="evidence" value="ECO:0007669"/>
    <property type="project" value="InterPro"/>
</dbReference>
<evidence type="ECO:0000259" key="2">
    <source>
        <dbReference type="Pfam" id="PF00102"/>
    </source>
</evidence>
<dbReference type="Proteomes" id="UP000230423">
    <property type="component" value="Unassembled WGS sequence"/>
</dbReference>
<feature type="region of interest" description="Disordered" evidence="1">
    <location>
        <begin position="1"/>
        <end position="53"/>
    </location>
</feature>
<dbReference type="InterPro" id="IPR029021">
    <property type="entry name" value="Prot-tyrosine_phosphatase-like"/>
</dbReference>
<accession>A0A2G9U7L8</accession>
<proteinExistence type="predicted"/>
<dbReference type="Pfam" id="PF00102">
    <property type="entry name" value="Y_phosphatase"/>
    <property type="match status" value="1"/>
</dbReference>
<gene>
    <name evidence="3" type="ORF">TELCIR_12107</name>
</gene>
<organism evidence="3 4">
    <name type="scientific">Teladorsagia circumcincta</name>
    <name type="common">Brown stomach worm</name>
    <name type="synonym">Ostertagia circumcincta</name>
    <dbReference type="NCBI Taxonomy" id="45464"/>
    <lineage>
        <taxon>Eukaryota</taxon>
        <taxon>Metazoa</taxon>
        <taxon>Ecdysozoa</taxon>
        <taxon>Nematoda</taxon>
        <taxon>Chromadorea</taxon>
        <taxon>Rhabditida</taxon>
        <taxon>Rhabditina</taxon>
        <taxon>Rhabditomorpha</taxon>
        <taxon>Strongyloidea</taxon>
        <taxon>Trichostrongylidae</taxon>
        <taxon>Teladorsagia</taxon>
    </lineage>
</organism>
<sequence>MKEAEYGPSGVKAGGPGGGAAGENKEDTTQNEKKKKGGTAKITSTSRGSKAPVLSPEVEKVVEKFVKHATESGIEALRAESRELLDLRPTPDAYKTFSSMSDRNRFPEIQCIDETRIILEQNEPNTNTYIHANRVKLDRVKEVAMEIRKQRAHAISNELQYFFIYSTVLDYIRWAEIKEMKAEIVAEAT</sequence>
<dbReference type="Gene3D" id="3.90.190.10">
    <property type="entry name" value="Protein tyrosine phosphatase superfamily"/>
    <property type="match status" value="2"/>
</dbReference>
<feature type="compositionally biased region" description="Basic and acidic residues" evidence="1">
    <location>
        <begin position="23"/>
        <end position="32"/>
    </location>
</feature>
<dbReference type="PANTHER" id="PTHR46163">
    <property type="entry name" value="TYROSINE-PROTEIN PHOSPHATASE-RELATED"/>
    <property type="match status" value="1"/>
</dbReference>
<dbReference type="InterPro" id="IPR000242">
    <property type="entry name" value="PTP_cat"/>
</dbReference>
<evidence type="ECO:0000313" key="4">
    <source>
        <dbReference type="Proteomes" id="UP000230423"/>
    </source>
</evidence>
<reference evidence="3 4" key="1">
    <citation type="submission" date="2015-09" db="EMBL/GenBank/DDBJ databases">
        <title>Draft genome of the parasitic nematode Teladorsagia circumcincta isolate WARC Sus (inbred).</title>
        <authorList>
            <person name="Mitreva M."/>
        </authorList>
    </citation>
    <scope>NUCLEOTIDE SEQUENCE [LARGE SCALE GENOMIC DNA]</scope>
    <source>
        <strain evidence="3 4">S</strain>
    </source>
</reference>
<dbReference type="AlphaFoldDB" id="A0A2G9U7L8"/>
<name>A0A2G9U7L8_TELCI</name>
<dbReference type="SUPFAM" id="SSF52799">
    <property type="entry name" value="(Phosphotyrosine protein) phosphatases II"/>
    <property type="match status" value="1"/>
</dbReference>
<protein>
    <recommendedName>
        <fullName evidence="2">Tyrosine-protein phosphatase domain-containing protein</fullName>
    </recommendedName>
</protein>